<feature type="transmembrane region" description="Helical" evidence="1">
    <location>
        <begin position="20"/>
        <end position="40"/>
    </location>
</feature>
<dbReference type="InterPro" id="IPR011737">
    <property type="entry name" value="CHP02206_TP0381"/>
</dbReference>
<organism evidence="2">
    <name type="scientific">Anaerococcus vaginalis</name>
    <dbReference type="NCBI Taxonomy" id="33037"/>
    <lineage>
        <taxon>Bacteria</taxon>
        <taxon>Bacillati</taxon>
        <taxon>Bacillota</taxon>
        <taxon>Tissierellia</taxon>
        <taxon>Tissierellales</taxon>
        <taxon>Peptoniphilaceae</taxon>
        <taxon>Anaerococcus</taxon>
    </lineage>
</organism>
<feature type="transmembrane region" description="Helical" evidence="1">
    <location>
        <begin position="87"/>
        <end position="105"/>
    </location>
</feature>
<feature type="transmembrane region" description="Helical" evidence="1">
    <location>
        <begin position="173"/>
        <end position="194"/>
    </location>
</feature>
<dbReference type="RefSeq" id="WP_156328405.1">
    <property type="nucleotide sequence ID" value="NZ_CACRSW010000001.1"/>
</dbReference>
<proteinExistence type="predicted"/>
<feature type="transmembrane region" description="Helical" evidence="1">
    <location>
        <begin position="138"/>
        <end position="161"/>
    </location>
</feature>
<dbReference type="NCBIfam" id="TIGR02206">
    <property type="entry name" value="intg_mem_TP0381"/>
    <property type="match status" value="1"/>
</dbReference>
<accession>A0A6N2R3C5</accession>
<feature type="transmembrane region" description="Helical" evidence="1">
    <location>
        <begin position="52"/>
        <end position="75"/>
    </location>
</feature>
<sequence length="245" mass="29610">MNNFMDEFFRRKEDGFVFDSYSFLHLILFAFMVIVAILLYKYRRKIRENKKIYKYVRFIFIFLLAFQQISFLYFICFVRKDTINEALPLYTCRISIYSGFFALIFNSNNLKILTIFWGLIGGIIGLIFPDLMPYSWPHIMYVNFFLTHFLVFWVSLFFLIVDKIKIKKENLKFLFIFVNVFLLITEIINLKFNLNYAYLSYSPVFTNLLNKLPAIIYFLLAAILYNFSIYLNFYIFKKLKLIEVN</sequence>
<dbReference type="EMBL" id="CACRSW010000001">
    <property type="protein sequence ID" value="VYS74978.1"/>
    <property type="molecule type" value="Genomic_DNA"/>
</dbReference>
<name>A0A6N2R3C5_9FIRM</name>
<keyword evidence="1" id="KW-0812">Transmembrane</keyword>
<evidence type="ECO:0000256" key="1">
    <source>
        <dbReference type="SAM" id="Phobius"/>
    </source>
</evidence>
<keyword evidence="1" id="KW-1133">Transmembrane helix</keyword>
<keyword evidence="1" id="KW-0472">Membrane</keyword>
<feature type="transmembrane region" description="Helical" evidence="1">
    <location>
        <begin position="214"/>
        <end position="236"/>
    </location>
</feature>
<reference evidence="2" key="1">
    <citation type="submission" date="2019-11" db="EMBL/GenBank/DDBJ databases">
        <authorList>
            <person name="Feng L."/>
        </authorList>
    </citation>
    <scope>NUCLEOTIDE SEQUENCE</scope>
    <source>
        <strain evidence="2">AvaginalisLFYP127</strain>
    </source>
</reference>
<dbReference type="Pfam" id="PF14808">
    <property type="entry name" value="TMEM164"/>
    <property type="match status" value="1"/>
</dbReference>
<dbReference type="AlphaFoldDB" id="A0A6N2R3C5"/>
<gene>
    <name evidence="2" type="ORF">AVLFYP127_00171</name>
</gene>
<feature type="transmembrane region" description="Helical" evidence="1">
    <location>
        <begin position="112"/>
        <end position="132"/>
    </location>
</feature>
<protein>
    <submittedName>
        <fullName evidence="2">Integral membrane protein (Intg_mem_TP0381)</fullName>
    </submittedName>
</protein>
<evidence type="ECO:0000313" key="2">
    <source>
        <dbReference type="EMBL" id="VYS74978.1"/>
    </source>
</evidence>